<keyword evidence="4" id="KW-1185">Reference proteome</keyword>
<dbReference type="RefSeq" id="WP_121222118.1">
    <property type="nucleotide sequence ID" value="NZ_JBIUBA010000010.1"/>
</dbReference>
<evidence type="ECO:0000259" key="2">
    <source>
        <dbReference type="SMART" id="SM00093"/>
    </source>
</evidence>
<gene>
    <name evidence="3" type="ORF">DFJ66_3213</name>
</gene>
<comment type="similarity">
    <text evidence="1">Belongs to the serpin family.</text>
</comment>
<dbReference type="Gene3D" id="2.30.39.10">
    <property type="entry name" value="Alpha-1-antitrypsin, domain 1"/>
    <property type="match status" value="1"/>
</dbReference>
<proteinExistence type="inferred from homology"/>
<accession>A0A495X7J9</accession>
<dbReference type="PANTHER" id="PTHR11461:SF211">
    <property type="entry name" value="GH10112P-RELATED"/>
    <property type="match status" value="1"/>
</dbReference>
<dbReference type="InterPro" id="IPR036186">
    <property type="entry name" value="Serpin_sf"/>
</dbReference>
<dbReference type="OrthoDB" id="9764871at2"/>
<dbReference type="SUPFAM" id="SSF56574">
    <property type="entry name" value="Serpins"/>
    <property type="match status" value="1"/>
</dbReference>
<comment type="caution">
    <text evidence="3">The sequence shown here is derived from an EMBL/GenBank/DDBJ whole genome shotgun (WGS) entry which is preliminary data.</text>
</comment>
<evidence type="ECO:0000313" key="3">
    <source>
        <dbReference type="EMBL" id="RKT69972.1"/>
    </source>
</evidence>
<evidence type="ECO:0000313" key="4">
    <source>
        <dbReference type="Proteomes" id="UP000272729"/>
    </source>
</evidence>
<dbReference type="InterPro" id="IPR023796">
    <property type="entry name" value="Serpin_dom"/>
</dbReference>
<name>A0A495X7J9_9PSEU</name>
<dbReference type="InterPro" id="IPR042185">
    <property type="entry name" value="Serpin_sf_2"/>
</dbReference>
<dbReference type="InterPro" id="IPR000215">
    <property type="entry name" value="Serpin_fam"/>
</dbReference>
<sequence length="348" mass="37749">MPDRAHLTFALELHDAIAPDRRHNACWSPYSVASALGLLTAAARGRTQDELVALLGPDNAKLLQASTPGEDAEFAVANTLWAWDELPLDDGFLVDLSAWPGAKVAEAPFRTDPEGTRRLINADVADTTRDLIPELLEPGTVRPDMVAALVNALYLKCGWTEKFPEHDTAPRPFRGTTDVPTMRLEANLKYAEVPGWEAVALPARGDVEAVVLLPESELGATTKVPDVLDALDWQRVELFLPKLDLKVGTTLGDALRATGVQAVFTPAADLTGLSPDPRLCVDEVVHEAVLRLDEQGFEGAAATAVMMRLTSIVEYPPARTVRVDRPYLLLVRHAATGAIYFLAQVVEP</sequence>
<feature type="domain" description="Serpin" evidence="2">
    <location>
        <begin position="11"/>
        <end position="348"/>
    </location>
</feature>
<dbReference type="Pfam" id="PF00079">
    <property type="entry name" value="Serpin"/>
    <property type="match status" value="1"/>
</dbReference>
<evidence type="ECO:0000256" key="1">
    <source>
        <dbReference type="RuleBase" id="RU000411"/>
    </source>
</evidence>
<dbReference type="PANTHER" id="PTHR11461">
    <property type="entry name" value="SERINE PROTEASE INHIBITOR, SERPIN"/>
    <property type="match status" value="1"/>
</dbReference>
<protein>
    <submittedName>
        <fullName evidence="3">Serpin B</fullName>
    </submittedName>
</protein>
<dbReference type="InterPro" id="IPR042178">
    <property type="entry name" value="Serpin_sf_1"/>
</dbReference>
<dbReference type="Gene3D" id="3.30.497.10">
    <property type="entry name" value="Antithrombin, subunit I, domain 2"/>
    <property type="match status" value="1"/>
</dbReference>
<dbReference type="CDD" id="cd19590">
    <property type="entry name" value="serpin_thermopin-like"/>
    <property type="match status" value="1"/>
</dbReference>
<dbReference type="SMART" id="SM00093">
    <property type="entry name" value="SERPIN"/>
    <property type="match status" value="1"/>
</dbReference>
<organism evidence="3 4">
    <name type="scientific">Saccharothrix variisporea</name>
    <dbReference type="NCBI Taxonomy" id="543527"/>
    <lineage>
        <taxon>Bacteria</taxon>
        <taxon>Bacillati</taxon>
        <taxon>Actinomycetota</taxon>
        <taxon>Actinomycetes</taxon>
        <taxon>Pseudonocardiales</taxon>
        <taxon>Pseudonocardiaceae</taxon>
        <taxon>Saccharothrix</taxon>
    </lineage>
</organism>
<dbReference type="GO" id="GO:0004867">
    <property type="term" value="F:serine-type endopeptidase inhibitor activity"/>
    <property type="evidence" value="ECO:0007669"/>
    <property type="project" value="InterPro"/>
</dbReference>
<reference evidence="3 4" key="1">
    <citation type="submission" date="2018-10" db="EMBL/GenBank/DDBJ databases">
        <title>Sequencing the genomes of 1000 actinobacteria strains.</title>
        <authorList>
            <person name="Klenk H.-P."/>
        </authorList>
    </citation>
    <scope>NUCLEOTIDE SEQUENCE [LARGE SCALE GENOMIC DNA]</scope>
    <source>
        <strain evidence="3 4">DSM 43911</strain>
    </source>
</reference>
<dbReference type="EMBL" id="RBXR01000001">
    <property type="protein sequence ID" value="RKT69972.1"/>
    <property type="molecule type" value="Genomic_DNA"/>
</dbReference>
<dbReference type="Proteomes" id="UP000272729">
    <property type="component" value="Unassembled WGS sequence"/>
</dbReference>
<dbReference type="GO" id="GO:0005615">
    <property type="term" value="C:extracellular space"/>
    <property type="evidence" value="ECO:0007669"/>
    <property type="project" value="InterPro"/>
</dbReference>
<dbReference type="AlphaFoldDB" id="A0A495X7J9"/>